<sequence>AMSNNGWVGPWRPHRPRGPISALYRTPGPKYELPTNVGYVQHDPSRSRAPAYTFGLRVGTNMGSCSPGPRYLVPPGFTEKGRSYNPAYSITGRPRAERVTVYPGPGECGARSSGRAGDPRALPEAHP</sequence>
<feature type="non-terminal residue" evidence="2">
    <location>
        <position position="1"/>
    </location>
</feature>
<dbReference type="PANTHER" id="PTHR21580:SF28">
    <property type="entry name" value="BOREALIN N-TERMINAL DOMAIN-CONTAINING PROTEIN-RELATED"/>
    <property type="match status" value="1"/>
</dbReference>
<feature type="compositionally biased region" description="Basic and acidic residues" evidence="1">
    <location>
        <begin position="117"/>
        <end position="127"/>
    </location>
</feature>
<dbReference type="OrthoDB" id="429991at2759"/>
<dbReference type="Proteomes" id="UP000560066">
    <property type="component" value="Unassembled WGS sequence"/>
</dbReference>
<comment type="caution">
    <text evidence="2">The sequence shown here is derived from an EMBL/GenBank/DDBJ whole genome shotgun (WGS) entry which is preliminary data.</text>
</comment>
<protein>
    <submittedName>
        <fullName evidence="2">ODF3A protein</fullName>
    </submittedName>
</protein>
<name>A0A7L2RVY6_9PASS</name>
<keyword evidence="3" id="KW-1185">Reference proteome</keyword>
<reference evidence="2 3" key="1">
    <citation type="submission" date="2019-09" db="EMBL/GenBank/DDBJ databases">
        <title>Bird 10,000 Genomes (B10K) Project - Family phase.</title>
        <authorList>
            <person name="Zhang G."/>
        </authorList>
    </citation>
    <scope>NUCLEOTIDE SEQUENCE [LARGE SCALE GENOMIC DNA]</scope>
    <source>
        <strain evidence="2">B10K-DU-002-79</strain>
    </source>
</reference>
<gene>
    <name evidence="2" type="primary">Odf3_1</name>
    <name evidence="2" type="ORF">NEOCOR_R02241</name>
</gene>
<dbReference type="EMBL" id="VYZS01115852">
    <property type="protein sequence ID" value="NXS12494.1"/>
    <property type="molecule type" value="Genomic_DNA"/>
</dbReference>
<organism evidence="2 3">
    <name type="scientific">Neodrepanis coruscans</name>
    <name type="common">wattled asity</name>
    <dbReference type="NCBI Taxonomy" id="254563"/>
    <lineage>
        <taxon>Eukaryota</taxon>
        <taxon>Metazoa</taxon>
        <taxon>Chordata</taxon>
        <taxon>Craniata</taxon>
        <taxon>Vertebrata</taxon>
        <taxon>Euteleostomi</taxon>
        <taxon>Archelosauria</taxon>
        <taxon>Archosauria</taxon>
        <taxon>Dinosauria</taxon>
        <taxon>Saurischia</taxon>
        <taxon>Theropoda</taxon>
        <taxon>Coelurosauria</taxon>
        <taxon>Aves</taxon>
        <taxon>Neognathae</taxon>
        <taxon>Neoaves</taxon>
        <taxon>Telluraves</taxon>
        <taxon>Australaves</taxon>
        <taxon>Passeriformes</taxon>
        <taxon>Philepittidae</taxon>
        <taxon>Neodrepanis</taxon>
    </lineage>
</organism>
<evidence type="ECO:0000256" key="1">
    <source>
        <dbReference type="SAM" id="MobiDB-lite"/>
    </source>
</evidence>
<accession>A0A7L2RVY6</accession>
<dbReference type="PANTHER" id="PTHR21580">
    <property type="entry name" value="SHIPPO-1-RELATED"/>
    <property type="match status" value="1"/>
</dbReference>
<feature type="region of interest" description="Disordered" evidence="1">
    <location>
        <begin position="83"/>
        <end position="127"/>
    </location>
</feature>
<evidence type="ECO:0000313" key="3">
    <source>
        <dbReference type="Proteomes" id="UP000560066"/>
    </source>
</evidence>
<evidence type="ECO:0000313" key="2">
    <source>
        <dbReference type="EMBL" id="NXS12494.1"/>
    </source>
</evidence>
<proteinExistence type="predicted"/>
<dbReference type="AlphaFoldDB" id="A0A7L2RVY6"/>
<dbReference type="InterPro" id="IPR051291">
    <property type="entry name" value="CIMAP"/>
</dbReference>
<dbReference type="GO" id="GO:0005856">
    <property type="term" value="C:cytoskeleton"/>
    <property type="evidence" value="ECO:0007669"/>
    <property type="project" value="TreeGrafter"/>
</dbReference>
<feature type="non-terminal residue" evidence="2">
    <location>
        <position position="127"/>
    </location>
</feature>